<dbReference type="GeneID" id="18501054"/>
<dbReference type="RefSeq" id="YP_009010212.1">
    <property type="nucleotide sequence ID" value="NC_023610.1"/>
</dbReference>
<reference evidence="1 2" key="1">
    <citation type="journal article" date="2014" name="FEMS Microbiol. Lett.">
        <title>The genome of the Erwinia amylovora phage PhiEaH1 reveals greater diversity and broadens the applicability of phages for the treatment of fire blight.</title>
        <authorList>
            <person name="Meczker K."/>
            <person name="Domotor D."/>
            <person name="Vass J."/>
            <person name="Rakhely G."/>
            <person name="Schneider G."/>
            <person name="Kovacs T."/>
        </authorList>
    </citation>
    <scope>NUCLEOTIDE SEQUENCE [LARGE SCALE GENOMIC DNA]</scope>
</reference>
<sequence length="288" mass="32241">MKVSEFKINTLIIGSLVLAESANYLRDTTDIGKAASGRKAQGDMEQRAEVLRNLVRLHRDEPDYELSQEEEEVIQQVRTYFADTMGEIEADKAIPEGEELLVLPTTYPDVNFKGSFAEFMTATIYYAIATRTRSQEDIGTYLDYIENRTCAPMIKPILKAIDRCVDKHFTNEMDLKATMDFGHYLNIHSWKEMGNAIENLANRVNAKESAPTISELTLSLDDFDRIGSAVDAMYGTSRVAVTLGGRERSDIPGERPVPHYTRANKSRNPNVVLVLKGGKIDGVSFTGF</sequence>
<organism evidence="1 2">
    <name type="scientific">Erwinia phage PhiEaH1</name>
    <dbReference type="NCBI Taxonomy" id="1401669"/>
    <lineage>
        <taxon>Viruses</taxon>
        <taxon>Duplodnaviria</taxon>
        <taxon>Heunggongvirae</taxon>
        <taxon>Uroviricota</taxon>
        <taxon>Caudoviricetes</taxon>
        <taxon>Chimalliviridae</taxon>
        <taxon>Iapetusvirus</taxon>
        <taxon>Iapetusvirus EaH1</taxon>
    </lineage>
</organism>
<protein>
    <submittedName>
        <fullName evidence="1">Uncharacterized protein</fullName>
    </submittedName>
</protein>
<proteinExistence type="predicted"/>
<dbReference type="KEGG" id="vg:18501054"/>
<evidence type="ECO:0000313" key="1">
    <source>
        <dbReference type="EMBL" id="AGX01882.1"/>
    </source>
</evidence>
<dbReference type="EMBL" id="KF623294">
    <property type="protein sequence ID" value="AGX01882.1"/>
    <property type="molecule type" value="Genomic_DNA"/>
</dbReference>
<evidence type="ECO:0000313" key="2">
    <source>
        <dbReference type="Proteomes" id="UP000204235"/>
    </source>
</evidence>
<dbReference type="Proteomes" id="UP000204235">
    <property type="component" value="Segment"/>
</dbReference>
<keyword evidence="2" id="KW-1185">Reference proteome</keyword>
<accession>W8CZF7</accession>
<name>W8CZF7_9CAUD</name>